<feature type="region of interest" description="Disordered" evidence="1">
    <location>
        <begin position="114"/>
        <end position="150"/>
    </location>
</feature>
<feature type="compositionally biased region" description="Basic and acidic residues" evidence="1">
    <location>
        <begin position="130"/>
        <end position="145"/>
    </location>
</feature>
<dbReference type="Proteomes" id="UP001152795">
    <property type="component" value="Unassembled WGS sequence"/>
</dbReference>
<evidence type="ECO:0000313" key="2">
    <source>
        <dbReference type="EMBL" id="CAB3988157.1"/>
    </source>
</evidence>
<feature type="compositionally biased region" description="Polar residues" evidence="1">
    <location>
        <begin position="538"/>
        <end position="552"/>
    </location>
</feature>
<proteinExistence type="predicted"/>
<reference evidence="2" key="1">
    <citation type="submission" date="2020-04" db="EMBL/GenBank/DDBJ databases">
        <authorList>
            <person name="Alioto T."/>
            <person name="Alioto T."/>
            <person name="Gomez Garrido J."/>
        </authorList>
    </citation>
    <scope>NUCLEOTIDE SEQUENCE</scope>
    <source>
        <strain evidence="2">A484AB</strain>
    </source>
</reference>
<feature type="compositionally biased region" description="Basic and acidic residues" evidence="1">
    <location>
        <begin position="60"/>
        <end position="71"/>
    </location>
</feature>
<keyword evidence="3" id="KW-1185">Reference proteome</keyword>
<accession>A0A6S7GNN3</accession>
<protein>
    <submittedName>
        <fullName evidence="2">PITH domain-containing 1</fullName>
    </submittedName>
</protein>
<evidence type="ECO:0000313" key="3">
    <source>
        <dbReference type="Proteomes" id="UP001152795"/>
    </source>
</evidence>
<dbReference type="OrthoDB" id="10547339at2759"/>
<evidence type="ECO:0000256" key="1">
    <source>
        <dbReference type="SAM" id="MobiDB-lite"/>
    </source>
</evidence>
<feature type="compositionally biased region" description="Basic residues" evidence="1">
    <location>
        <begin position="30"/>
        <end position="40"/>
    </location>
</feature>
<dbReference type="Gene3D" id="2.130.10.10">
    <property type="entry name" value="YVTN repeat-like/Quinoprotein amine dehydrogenase"/>
    <property type="match status" value="1"/>
</dbReference>
<feature type="region of interest" description="Disordered" evidence="1">
    <location>
        <begin position="208"/>
        <end position="230"/>
    </location>
</feature>
<feature type="region of interest" description="Disordered" evidence="1">
    <location>
        <begin position="30"/>
        <end position="87"/>
    </location>
</feature>
<sequence length="1141" mass="127100">MDKEKEILQKLEQLRVEQLKALKELKKVEKAKKKQRRRTAHGCPSFINIGGNQNSTTTDKNARTPAQDKSHVMGRTSSKSCSRIDGARMKAKFTPNLKGEQESEINEIAFALSSSNKDKSSSIKNAARVNKPEENSIEVEPHKTEGVAQKEVLATRNIRLSKENRFNANEVVSKPTISLDMTPKTSLFAEEKPENYKKGTIIQKEVSSTGSNGLSKDNSKTVSKPGITLNLTPKSRLFGEKETENRPARIPQQKNVGRLTKPLKFSRKARSSLKFPPASTGWRKSEIPNTVFVSGKRQSFGKIKQIEDIAETALGENSVLYENFCEAKESENNTDTKHAECKLQDCGPNKRTSTNTTRSQANDNRVESGEQEPSKPGSKPLNEKLLSTHRNEKLLSTQSTVSTHCQQFHNFSQNIFSQSLFDDVLGDQSSTDDLPDICEPSTTKMGNTQTNTCEVGVAIAPINNKRGQICNGKDEKQNYALTTNGKMKPNLITSSKLKRSACNSSGRRSIATEILPRNAMQLEEDSKEIGKEADHNLYSKTDTSDISPGNTVQEDDPKERKTMNSNIPTGVSEIRKLSSNLPSSSLPQMVNIGDKVEDVKLSTNVLEDAPFQPVENAMPTISSSKKITSAKVAQPATGNNQVSDMGDDCNSRFLLKETDRQLERQENKSSQSINDNMAAEYNKVLEHEGALLEQQTERLQPEFVEDMLTDFPQIDDIFANELGVFDTRPESKTASVESKDRKQTNTVSRELKNLQFIKDKNSFNFDELLLSQPSSPFPQNVPFEGHSSEGVTLIEREICLQHSLNSLGSCNEVRQIKFLSHQADETKLDMIAVCLSRLLVLWRAANSRPSWVVMHKWILGEDEEIVDIEVASVGSCIVLVIGGNFHKALGRVYCVHDKSDCKFDIYEEVSFSDLGETVYGYQDMCLLKNKDSIENVSIIMASACGGKIVLTKWTIDLICFCLEDCKDLPDVIGSEMSSLCLVQGSKCLLLGCVDSDVYLWNYNSCELLCRMTLQICLLTKPVFLSAETNSGIIFLSLLYKEEKKVDLVAINPQTSREACLKTFNMVHMIDDKRNKLLHCCKTGTYVISSFQHGQIFLWNIATDSKTVLLPNFGDVYCISLHPEDSVIAFGTVSGCVYLNVL</sequence>
<gene>
    <name evidence="2" type="ORF">PACLA_8A044406</name>
</gene>
<feature type="region of interest" description="Disordered" evidence="1">
    <location>
        <begin position="331"/>
        <end position="383"/>
    </location>
</feature>
<comment type="caution">
    <text evidence="2">The sequence shown here is derived from an EMBL/GenBank/DDBJ whole genome shotgun (WGS) entry which is preliminary data.</text>
</comment>
<feature type="compositionally biased region" description="Polar residues" evidence="1">
    <location>
        <begin position="50"/>
        <end position="59"/>
    </location>
</feature>
<feature type="compositionally biased region" description="Basic and acidic residues" evidence="1">
    <location>
        <begin position="528"/>
        <end position="537"/>
    </location>
</feature>
<feature type="compositionally biased region" description="Polar residues" evidence="1">
    <location>
        <begin position="208"/>
        <end position="222"/>
    </location>
</feature>
<dbReference type="AlphaFoldDB" id="A0A6S7GNN3"/>
<feature type="region of interest" description="Disordered" evidence="1">
    <location>
        <begin position="528"/>
        <end position="569"/>
    </location>
</feature>
<dbReference type="InterPro" id="IPR015943">
    <property type="entry name" value="WD40/YVTN_repeat-like_dom_sf"/>
</dbReference>
<feature type="compositionally biased region" description="Polar residues" evidence="1">
    <location>
        <begin position="350"/>
        <end position="363"/>
    </location>
</feature>
<dbReference type="InterPro" id="IPR011047">
    <property type="entry name" value="Quinoprotein_ADH-like_sf"/>
</dbReference>
<dbReference type="EMBL" id="CACRXK020001287">
    <property type="protein sequence ID" value="CAB3988157.1"/>
    <property type="molecule type" value="Genomic_DNA"/>
</dbReference>
<organism evidence="2 3">
    <name type="scientific">Paramuricea clavata</name>
    <name type="common">Red gorgonian</name>
    <name type="synonym">Violescent sea-whip</name>
    <dbReference type="NCBI Taxonomy" id="317549"/>
    <lineage>
        <taxon>Eukaryota</taxon>
        <taxon>Metazoa</taxon>
        <taxon>Cnidaria</taxon>
        <taxon>Anthozoa</taxon>
        <taxon>Octocorallia</taxon>
        <taxon>Malacalcyonacea</taxon>
        <taxon>Plexauridae</taxon>
        <taxon>Paramuricea</taxon>
    </lineage>
</organism>
<feature type="compositionally biased region" description="Basic and acidic residues" evidence="1">
    <location>
        <begin position="331"/>
        <end position="343"/>
    </location>
</feature>
<name>A0A6S7GNN3_PARCT</name>
<dbReference type="SUPFAM" id="SSF50998">
    <property type="entry name" value="Quinoprotein alcohol dehydrogenase-like"/>
    <property type="match status" value="1"/>
</dbReference>